<dbReference type="GO" id="GO:0003995">
    <property type="term" value="F:acyl-CoA dehydrogenase activity"/>
    <property type="evidence" value="ECO:0007669"/>
    <property type="project" value="InterPro"/>
</dbReference>
<dbReference type="KEGG" id="schv:BRCON_0579"/>
<sequence>MPRCVDLELNSDLAENGVQGFSFFQQRQISENENRRMVKHADLEAPIVSNARTLAKVLQRLVLARERLGEKIVERVPDVITRAGRLLLDPNHPLHKRALLAGERNRMTPQMTREALRNLFRGVTIQRLRAFRQRELAVARGYTLYPPTLVFHNLAGNLFLSGLESIILGMLAGGANLVRCSNSDRSFPRIWQEAVNSIDEAVGKTIFVGWWEHSALEITRTAMEHAHAVLAYGEDETIRTLRNLAPSECRFIGHGNRVSFALLDETDLQPKRLARLCSNLAYDFLIYDQRGCMSPLGVFVVSRTVGPVEQFCEMLCQSFRKIARRFPGWPFTLEEQATVAAIREEARIGAALALAKHHKQLCTTKIISREDDPFLLLLQPAQDFTVGCGLRTAHVWWASSYETVFRVLQKLRGQVSTIGVAHTNAQWAELALSVRAGRLCKIGQMQKPSLGWAHDGFLPLLPLMTVVRIE</sequence>
<evidence type="ECO:0000256" key="1">
    <source>
        <dbReference type="ARBA" id="ARBA00022857"/>
    </source>
</evidence>
<dbReference type="Proteomes" id="UP000262583">
    <property type="component" value="Chromosome"/>
</dbReference>
<evidence type="ECO:0000313" key="2">
    <source>
        <dbReference type="EMBL" id="AXA35356.1"/>
    </source>
</evidence>
<name>A0A2Z4Y365_SUMC1</name>
<dbReference type="InterPro" id="IPR008670">
    <property type="entry name" value="CoA_reduct_LuxC"/>
</dbReference>
<organism evidence="2 3">
    <name type="scientific">Sumerlaea chitinivorans</name>
    <dbReference type="NCBI Taxonomy" id="2250252"/>
    <lineage>
        <taxon>Bacteria</taxon>
        <taxon>Candidatus Sumerlaeota</taxon>
        <taxon>Candidatus Sumerlaeia</taxon>
        <taxon>Candidatus Sumerlaeales</taxon>
        <taxon>Candidatus Sumerlaeaceae</taxon>
        <taxon>Candidatus Sumerlaea</taxon>
    </lineage>
</organism>
<dbReference type="GO" id="GO:0008218">
    <property type="term" value="P:bioluminescence"/>
    <property type="evidence" value="ECO:0007669"/>
    <property type="project" value="InterPro"/>
</dbReference>
<reference evidence="2 3" key="1">
    <citation type="submission" date="2018-05" db="EMBL/GenBank/DDBJ databases">
        <title>A metagenomic window into the 2 km-deep terrestrial subsurface aquifer revealed taxonomically and functionally diverse microbial community comprising novel uncultured bacterial lineages.</title>
        <authorList>
            <person name="Kadnikov V.V."/>
            <person name="Mardanov A.V."/>
            <person name="Beletsky A.V."/>
            <person name="Banks D."/>
            <person name="Pimenov N.V."/>
            <person name="Frank Y.A."/>
            <person name="Karnachuk O.V."/>
            <person name="Ravin N.V."/>
        </authorList>
    </citation>
    <scope>NUCLEOTIDE SEQUENCE [LARGE SCALE GENOMIC DNA]</scope>
    <source>
        <strain evidence="2">BY</strain>
    </source>
</reference>
<evidence type="ECO:0000313" key="3">
    <source>
        <dbReference type="Proteomes" id="UP000262583"/>
    </source>
</evidence>
<gene>
    <name evidence="2" type="ORF">BRCON_0579</name>
</gene>
<keyword evidence="1" id="KW-0521">NADP</keyword>
<dbReference type="AlphaFoldDB" id="A0A2Z4Y365"/>
<protein>
    <submittedName>
        <fullName evidence="2">Acyl-CoA reductase</fullName>
    </submittedName>
</protein>
<proteinExistence type="predicted"/>
<dbReference type="EMBL" id="CP030759">
    <property type="protein sequence ID" value="AXA35356.1"/>
    <property type="molecule type" value="Genomic_DNA"/>
</dbReference>
<dbReference type="Pfam" id="PF05893">
    <property type="entry name" value="LuxC"/>
    <property type="match status" value="1"/>
</dbReference>
<accession>A0A2Z4Y365</accession>